<gene>
    <name evidence="3" type="ORF">DFP72DRAFT_1175710</name>
</gene>
<proteinExistence type="predicted"/>
<feature type="region of interest" description="Disordered" evidence="2">
    <location>
        <begin position="563"/>
        <end position="583"/>
    </location>
</feature>
<feature type="region of interest" description="Disordered" evidence="2">
    <location>
        <begin position="1"/>
        <end position="21"/>
    </location>
</feature>
<comment type="caution">
    <text evidence="3">The sequence shown here is derived from an EMBL/GenBank/DDBJ whole genome shotgun (WGS) entry which is preliminary data.</text>
</comment>
<dbReference type="EMBL" id="JACGCI010000095">
    <property type="protein sequence ID" value="KAF6746173.1"/>
    <property type="molecule type" value="Genomic_DNA"/>
</dbReference>
<dbReference type="Proteomes" id="UP000521943">
    <property type="component" value="Unassembled WGS sequence"/>
</dbReference>
<accession>A0A8H6HFR9</accession>
<evidence type="ECO:0000256" key="1">
    <source>
        <dbReference type="ARBA" id="ARBA00022581"/>
    </source>
</evidence>
<evidence type="ECO:0000313" key="3">
    <source>
        <dbReference type="EMBL" id="KAF6746173.1"/>
    </source>
</evidence>
<feature type="compositionally biased region" description="Basic and acidic residues" evidence="2">
    <location>
        <begin position="882"/>
        <end position="894"/>
    </location>
</feature>
<reference evidence="3 4" key="1">
    <citation type="submission" date="2020-07" db="EMBL/GenBank/DDBJ databases">
        <title>Comparative genomics of pyrophilous fungi reveals a link between fire events and developmental genes.</title>
        <authorList>
            <consortium name="DOE Joint Genome Institute"/>
            <person name="Steindorff A.S."/>
            <person name="Carver A."/>
            <person name="Calhoun S."/>
            <person name="Stillman K."/>
            <person name="Liu H."/>
            <person name="Lipzen A."/>
            <person name="Pangilinan J."/>
            <person name="Labutti K."/>
            <person name="Bruns T.D."/>
            <person name="Grigoriev I.V."/>
        </authorList>
    </citation>
    <scope>NUCLEOTIDE SEQUENCE [LARGE SCALE GENOMIC DNA]</scope>
    <source>
        <strain evidence="3 4">CBS 144469</strain>
    </source>
</reference>
<dbReference type="OrthoDB" id="3245731at2759"/>
<feature type="compositionally biased region" description="Low complexity" evidence="2">
    <location>
        <begin position="626"/>
        <end position="643"/>
    </location>
</feature>
<protein>
    <submittedName>
        <fullName evidence="3">Uncharacterized protein</fullName>
    </submittedName>
</protein>
<keyword evidence="4" id="KW-1185">Reference proteome</keyword>
<feature type="region of interest" description="Disordered" evidence="2">
    <location>
        <begin position="690"/>
        <end position="751"/>
    </location>
</feature>
<feature type="compositionally biased region" description="Pro residues" evidence="2">
    <location>
        <begin position="644"/>
        <end position="655"/>
    </location>
</feature>
<dbReference type="PANTHER" id="PTHR13037">
    <property type="entry name" value="FORMIN"/>
    <property type="match status" value="1"/>
</dbReference>
<feature type="region of interest" description="Disordered" evidence="2">
    <location>
        <begin position="613"/>
        <end position="659"/>
    </location>
</feature>
<organism evidence="3 4">
    <name type="scientific">Ephemerocybe angulata</name>
    <dbReference type="NCBI Taxonomy" id="980116"/>
    <lineage>
        <taxon>Eukaryota</taxon>
        <taxon>Fungi</taxon>
        <taxon>Dikarya</taxon>
        <taxon>Basidiomycota</taxon>
        <taxon>Agaricomycotina</taxon>
        <taxon>Agaricomycetes</taxon>
        <taxon>Agaricomycetidae</taxon>
        <taxon>Agaricales</taxon>
        <taxon>Agaricineae</taxon>
        <taxon>Psathyrellaceae</taxon>
        <taxon>Ephemerocybe</taxon>
    </lineage>
</organism>
<dbReference type="AlphaFoldDB" id="A0A8H6HFR9"/>
<dbReference type="PANTHER" id="PTHR13037:SF24">
    <property type="entry name" value="POLYCOMB PROTEIN PCL-RELATED"/>
    <property type="match status" value="1"/>
</dbReference>
<name>A0A8H6HFR9_9AGAR</name>
<evidence type="ECO:0000256" key="2">
    <source>
        <dbReference type="SAM" id="MobiDB-lite"/>
    </source>
</evidence>
<sequence>MPSNFDSFQVHSSPPSSPFHDITNMEERALVDGDNSPVGSSSSGSLHARPCCQIFDIDRARPAAAPLLPNPRATSASHRHPSKPIWVVGNNFQLPKQRALPHDLLISPSCHFQAPALDTQRQRSRGNAIHTVKANSGISNLTTTASRHENRISVIERWHLWFRSSQPARAYGIPISTSHLAPQRHTAAFSRERDPYSQANSGISNPTITSSHLHNTYHHLHSHFPYIALFTLTSFSTSGHAHTPSLATTLKSTLAVVDDDDELATPVTHLPWLRHVRLSFPPTTSPILVRLHAFVVAVSGLSSMRSVCVDRGFNSSSSFVDLSGDVELIVCSAERRSTTRKAPPPIAVCCHPRDLVVELTVSSCADRRRRGRSRYSPLADAFVDVELVASSTLTTFARPSLVAACLVANLPACVLNVDTALAVNDSRSSVDSSNRTGAIRRTDPPSISPTCEYMLVPAPISAFRPAIDGFDSWTSPTTMARPSAHRGACAVAAVRKELVVVVAHALQIQCTAFGASWMATASASDAAVDSRGSCWYQGRAMKRGGRVYGTRGHFYSSMRDFRRRLSSSRTPSNDACLRPRRHGPESIAVHPRRVFGAGLEVFGAHLGTDPAPISSVKGIGQKQLHTPAPSTSTPAPEYTTSTSTPPPPTPSPPPRDLVTDPRALFALISSVPPQTLHSYCLSHLNPAKFPPLPSASPKSRKTQTPRKPPTAGTTASAILSRNAHRRRRSMSTTSTLAPDGDDDDDDLSHDDDKLTPEALTVLTDFFRTLVPPPQLHCVRCHKAYFDLENTDTSCRVPHDDDSALVERVGVSSSSADAATYQTLWGCCGGVVEGDGDQGPPDGWCYEGMHTIDTRRARFRADSSLQDDKLVSCAARRCFRARREESESSDEERPVRAKRKRAVTLKSEEDARSVASSRRATRKGEDEEAPKKKRRASRKPAEVDDDEQEVPKRKRRAARKPISPEEVHDDDDMDVEPQSPPATPRRSSRPPKSTAKARSQSRKPASKLGNEIPRARSQSPVRSKLKNRLSVRDLGNETDTATPPVKRGRGRPRKNLVEVVDSSVMNEIEMT</sequence>
<evidence type="ECO:0000313" key="4">
    <source>
        <dbReference type="Proteomes" id="UP000521943"/>
    </source>
</evidence>
<keyword evidence="1" id="KW-0945">Host-virus interaction</keyword>
<feature type="compositionally biased region" description="Acidic residues" evidence="2">
    <location>
        <begin position="739"/>
        <end position="749"/>
    </location>
</feature>
<feature type="compositionally biased region" description="Polar residues" evidence="2">
    <location>
        <begin position="1"/>
        <end position="14"/>
    </location>
</feature>
<feature type="region of interest" description="Disordered" evidence="2">
    <location>
        <begin position="882"/>
        <end position="1055"/>
    </location>
</feature>